<feature type="coiled-coil region" evidence="6">
    <location>
        <begin position="431"/>
        <end position="458"/>
    </location>
</feature>
<evidence type="ECO:0000256" key="6">
    <source>
        <dbReference type="SAM" id="Coils"/>
    </source>
</evidence>
<dbReference type="SUPFAM" id="SSF52768">
    <property type="entry name" value="Arginase/deacetylase"/>
    <property type="match status" value="1"/>
</dbReference>
<dbReference type="EMBL" id="JAXLQG010000022">
    <property type="protein sequence ID" value="KAK5529471.1"/>
    <property type="molecule type" value="Genomic_DNA"/>
</dbReference>
<dbReference type="Gene3D" id="3.40.800.20">
    <property type="entry name" value="Histone deacetylase domain"/>
    <property type="match status" value="1"/>
</dbReference>
<dbReference type="Pfam" id="PF00850">
    <property type="entry name" value="Hist_deacetyl"/>
    <property type="match status" value="1"/>
</dbReference>
<evidence type="ECO:0000313" key="11">
    <source>
        <dbReference type="Proteomes" id="UP001345827"/>
    </source>
</evidence>
<keyword evidence="5" id="KW-0862">Zinc</keyword>
<dbReference type="InterPro" id="IPR025676">
    <property type="entry name" value="Clr5_dom"/>
</dbReference>
<organism evidence="10 11">
    <name type="scientific">Vermiconidia calcicola</name>
    <dbReference type="NCBI Taxonomy" id="1690605"/>
    <lineage>
        <taxon>Eukaryota</taxon>
        <taxon>Fungi</taxon>
        <taxon>Dikarya</taxon>
        <taxon>Ascomycota</taxon>
        <taxon>Pezizomycotina</taxon>
        <taxon>Dothideomycetes</taxon>
        <taxon>Dothideomycetidae</taxon>
        <taxon>Mycosphaerellales</taxon>
        <taxon>Extremaceae</taxon>
        <taxon>Vermiconidia</taxon>
    </lineage>
</organism>
<dbReference type="InterPro" id="IPR023696">
    <property type="entry name" value="Ureohydrolase_dom_sf"/>
</dbReference>
<keyword evidence="4" id="KW-0378">Hydrolase</keyword>
<keyword evidence="3" id="KW-0479">Metal-binding</keyword>
<name>A0AAV9PTT7_9PEZI</name>
<gene>
    <name evidence="10" type="ORF">LTR25_009719</name>
</gene>
<sequence length="818" mass="91534">MASEDESQTSDHHHDEKDWETHREAFRACYIDQNMTRKDAAQYLRDHFGFDATPRQWERKIKQWNFSKYSSREERLSQIAQTGKTIYEVGRPGRRPRGHTDEHGRLHPPEDRNLRRFARREASRSRSRSRSTSFTERTRPQVHQHFSEPSSNAITDQTFNLHLGNPTAFHPPSKGFTVAAMPAAGQPEQPVQLHLLHEQNSTAFGELEDPDLFLTVDNSHYGSSSGQEQFPVFTDEMMQAGPLGGVHNTNMQFPLDQNLDNSINYPLGNQTMNVPADFDQFDMSGNGLSMNAGLLNNSMMGEQQMFDGAPQITHGANEMGQSILDTIPVLTFDEVETDATTTLPTGSQNVYDEMGDLTGGLPSDALDDSGPLQTDVMPLVEEYTKAVQSAALWFLSSQQYGDTSPEKLAANLDQPGQIFQASMAVMLNNFAKSQQRALQSMRDKCNKLKKKNETLEEFINTMILYDPDCLLHKTVELLGSKLIPALESPARLEAILEALHLSEHEVRTIRFSRAHNIETRTRLLKLTSNTHDPGYLHHLLTVYGEWLSAGLIEKNGNVLPECFYLPTSTGKPPRPPKDAFARAGYYAFDMSSGIMSDSYRAIVASANLACEGTDMLTGPSIDTVLALCRPPGHHCDGRRAGGYCYINNAALAVSTWRSEMPNAKIGILDIDFHHGNGTQEIFYSDPKVLYVSVHGEDEFPYYTGAEDETGLGEADGMNVNLPLKVGSPIEEYMDKLQYGLKRLVDYKTDFLIVSLGFDTFHSDPLGHFQIHTEDYETIARTTRQSLKRVPALILLEGGYVIEHLGKNVLSFLKGWKSA</sequence>
<evidence type="ECO:0000259" key="9">
    <source>
        <dbReference type="Pfam" id="PF14420"/>
    </source>
</evidence>
<dbReference type="AlphaFoldDB" id="A0AAV9PTT7"/>
<dbReference type="CDD" id="cd10001">
    <property type="entry name" value="HDAC_classII_APAH"/>
    <property type="match status" value="1"/>
</dbReference>
<dbReference type="InterPro" id="IPR000286">
    <property type="entry name" value="HDACs"/>
</dbReference>
<dbReference type="GO" id="GO:0046872">
    <property type="term" value="F:metal ion binding"/>
    <property type="evidence" value="ECO:0007669"/>
    <property type="project" value="UniProtKB-KW"/>
</dbReference>
<dbReference type="PANTHER" id="PTHR10625:SF17">
    <property type="entry name" value="HISTONE DEACETYLASE 8"/>
    <property type="match status" value="1"/>
</dbReference>
<proteinExistence type="inferred from homology"/>
<evidence type="ECO:0000256" key="5">
    <source>
        <dbReference type="ARBA" id="ARBA00022833"/>
    </source>
</evidence>
<evidence type="ECO:0000256" key="2">
    <source>
        <dbReference type="ARBA" id="ARBA00005947"/>
    </source>
</evidence>
<dbReference type="InterPro" id="IPR037138">
    <property type="entry name" value="His_deacetylse_dom_sf"/>
</dbReference>
<comment type="caution">
    <text evidence="10">The sequence shown here is derived from an EMBL/GenBank/DDBJ whole genome shotgun (WGS) entry which is preliminary data.</text>
</comment>
<comment type="similarity">
    <text evidence="2">Belongs to the histone deacetylase family.</text>
</comment>
<dbReference type="GO" id="GO:0016787">
    <property type="term" value="F:hydrolase activity"/>
    <property type="evidence" value="ECO:0007669"/>
    <property type="project" value="UniProtKB-KW"/>
</dbReference>
<dbReference type="GO" id="GO:0004407">
    <property type="term" value="F:histone deacetylase activity"/>
    <property type="evidence" value="ECO:0007669"/>
    <property type="project" value="TreeGrafter"/>
</dbReference>
<protein>
    <recommendedName>
        <fullName evidence="12">Clr5 domain-containing protein</fullName>
    </recommendedName>
</protein>
<dbReference type="PANTHER" id="PTHR10625">
    <property type="entry name" value="HISTONE DEACETYLASE HDAC1-RELATED"/>
    <property type="match status" value="1"/>
</dbReference>
<feature type="region of interest" description="Disordered" evidence="7">
    <location>
        <begin position="86"/>
        <end position="152"/>
    </location>
</feature>
<evidence type="ECO:0000256" key="4">
    <source>
        <dbReference type="ARBA" id="ARBA00022801"/>
    </source>
</evidence>
<evidence type="ECO:0000259" key="8">
    <source>
        <dbReference type="Pfam" id="PF00850"/>
    </source>
</evidence>
<evidence type="ECO:0000256" key="1">
    <source>
        <dbReference type="ARBA" id="ARBA00001947"/>
    </source>
</evidence>
<feature type="domain" description="Clr5" evidence="9">
    <location>
        <begin position="16"/>
        <end position="68"/>
    </location>
</feature>
<comment type="cofactor">
    <cofactor evidence="1">
        <name>Zn(2+)</name>
        <dbReference type="ChEBI" id="CHEBI:29105"/>
    </cofactor>
</comment>
<feature type="compositionally biased region" description="Basic and acidic residues" evidence="7">
    <location>
        <begin position="98"/>
        <end position="124"/>
    </location>
</feature>
<dbReference type="PRINTS" id="PR01270">
    <property type="entry name" value="HDASUPER"/>
</dbReference>
<evidence type="ECO:0000256" key="7">
    <source>
        <dbReference type="SAM" id="MobiDB-lite"/>
    </source>
</evidence>
<accession>A0AAV9PTT7</accession>
<keyword evidence="6" id="KW-0175">Coiled coil</keyword>
<dbReference type="Pfam" id="PF14420">
    <property type="entry name" value="Clr5"/>
    <property type="match status" value="1"/>
</dbReference>
<dbReference type="Proteomes" id="UP001345827">
    <property type="component" value="Unassembled WGS sequence"/>
</dbReference>
<evidence type="ECO:0000313" key="10">
    <source>
        <dbReference type="EMBL" id="KAK5529471.1"/>
    </source>
</evidence>
<feature type="domain" description="Histone deacetylase" evidence="8">
    <location>
        <begin position="487"/>
        <end position="813"/>
    </location>
</feature>
<dbReference type="GO" id="GO:0040029">
    <property type="term" value="P:epigenetic regulation of gene expression"/>
    <property type="evidence" value="ECO:0007669"/>
    <property type="project" value="TreeGrafter"/>
</dbReference>
<evidence type="ECO:0008006" key="12">
    <source>
        <dbReference type="Google" id="ProtNLM"/>
    </source>
</evidence>
<evidence type="ECO:0000256" key="3">
    <source>
        <dbReference type="ARBA" id="ARBA00022723"/>
    </source>
</evidence>
<keyword evidence="11" id="KW-1185">Reference proteome</keyword>
<reference evidence="10 11" key="1">
    <citation type="submission" date="2023-06" db="EMBL/GenBank/DDBJ databases">
        <title>Black Yeasts Isolated from many extreme environments.</title>
        <authorList>
            <person name="Coleine C."/>
            <person name="Stajich J.E."/>
            <person name="Selbmann L."/>
        </authorList>
    </citation>
    <scope>NUCLEOTIDE SEQUENCE [LARGE SCALE GENOMIC DNA]</scope>
    <source>
        <strain evidence="10 11">CCFEE 5887</strain>
    </source>
</reference>
<dbReference type="InterPro" id="IPR023801">
    <property type="entry name" value="His_deacetylse_dom"/>
</dbReference>